<dbReference type="PANTHER" id="PTHR11825:SF44">
    <property type="entry name" value="BRANCHED-CHAIN-AMINO-ACID AMINOTRANSFERASE"/>
    <property type="match status" value="1"/>
</dbReference>
<dbReference type="InterPro" id="IPR043131">
    <property type="entry name" value="BCAT-like_N"/>
</dbReference>
<evidence type="ECO:0000256" key="3">
    <source>
        <dbReference type="ARBA" id="ARBA00004931"/>
    </source>
</evidence>
<dbReference type="Gene3D" id="3.20.10.10">
    <property type="entry name" value="D-amino Acid Aminotransferase, subunit A, domain 2"/>
    <property type="match status" value="1"/>
</dbReference>
<dbReference type="PIRSF" id="PIRSF006468">
    <property type="entry name" value="BCAT1"/>
    <property type="match status" value="1"/>
</dbReference>
<comment type="pathway">
    <text evidence="2">Amino-acid biosynthesis; L-isoleucine biosynthesis; L-isoleucine from 2-oxobutanoate: step 4/4.</text>
</comment>
<dbReference type="Gene3D" id="3.30.470.10">
    <property type="match status" value="1"/>
</dbReference>
<evidence type="ECO:0000256" key="4">
    <source>
        <dbReference type="ARBA" id="ARBA00005072"/>
    </source>
</evidence>
<dbReference type="SUPFAM" id="SSF56752">
    <property type="entry name" value="D-aminoacid aminotransferase-like PLP-dependent enzymes"/>
    <property type="match status" value="1"/>
</dbReference>
<gene>
    <name evidence="18" type="primary">ilvE</name>
    <name evidence="18" type="ORF">Vqi01_43930</name>
</gene>
<dbReference type="PROSITE" id="PS00770">
    <property type="entry name" value="AA_TRANSFER_CLASS_4"/>
    <property type="match status" value="1"/>
</dbReference>
<comment type="cofactor">
    <cofactor evidence="1 15">
        <name>pyridoxal 5'-phosphate</name>
        <dbReference type="ChEBI" id="CHEBI:597326"/>
    </cofactor>
</comment>
<protein>
    <recommendedName>
        <fullName evidence="16">Branched-chain-amino-acid aminotransferase</fullName>
        <ecNumber evidence="16">2.6.1.42</ecNumber>
    </recommendedName>
</protein>
<comment type="pathway">
    <text evidence="4">Amino-acid biosynthesis; L-leucine biosynthesis; L-leucine from 3-methyl-2-oxobutanoate: step 4/4.</text>
</comment>
<dbReference type="Pfam" id="PF01063">
    <property type="entry name" value="Aminotran_4"/>
    <property type="match status" value="1"/>
</dbReference>
<evidence type="ECO:0000256" key="7">
    <source>
        <dbReference type="ARBA" id="ARBA00022605"/>
    </source>
</evidence>
<evidence type="ECO:0000256" key="1">
    <source>
        <dbReference type="ARBA" id="ARBA00001933"/>
    </source>
</evidence>
<evidence type="ECO:0000256" key="15">
    <source>
        <dbReference type="RuleBase" id="RU004516"/>
    </source>
</evidence>
<dbReference type="NCBIfam" id="TIGR01123">
    <property type="entry name" value="ilvE_II"/>
    <property type="match status" value="1"/>
</dbReference>
<comment type="catalytic activity">
    <reaction evidence="11 16">
        <text>L-valine + 2-oxoglutarate = 3-methyl-2-oxobutanoate + L-glutamate</text>
        <dbReference type="Rhea" id="RHEA:24813"/>
        <dbReference type="ChEBI" id="CHEBI:11851"/>
        <dbReference type="ChEBI" id="CHEBI:16810"/>
        <dbReference type="ChEBI" id="CHEBI:29985"/>
        <dbReference type="ChEBI" id="CHEBI:57762"/>
        <dbReference type="EC" id="2.6.1.42"/>
    </reaction>
</comment>
<evidence type="ECO:0000256" key="9">
    <source>
        <dbReference type="ARBA" id="ARBA00022898"/>
    </source>
</evidence>
<evidence type="ECO:0000256" key="11">
    <source>
        <dbReference type="ARBA" id="ARBA00048212"/>
    </source>
</evidence>
<evidence type="ECO:0000256" key="12">
    <source>
        <dbReference type="ARBA" id="ARBA00048798"/>
    </source>
</evidence>
<keyword evidence="6 16" id="KW-0032">Aminotransferase</keyword>
<comment type="catalytic activity">
    <reaction evidence="12 16">
        <text>L-isoleucine + 2-oxoglutarate = (S)-3-methyl-2-oxopentanoate + L-glutamate</text>
        <dbReference type="Rhea" id="RHEA:24801"/>
        <dbReference type="ChEBI" id="CHEBI:16810"/>
        <dbReference type="ChEBI" id="CHEBI:29985"/>
        <dbReference type="ChEBI" id="CHEBI:35146"/>
        <dbReference type="ChEBI" id="CHEBI:58045"/>
        <dbReference type="EC" id="2.6.1.42"/>
    </reaction>
</comment>
<dbReference type="InterPro" id="IPR018300">
    <property type="entry name" value="Aminotrans_IV_CS"/>
</dbReference>
<evidence type="ECO:0000313" key="19">
    <source>
        <dbReference type="Proteomes" id="UP000653076"/>
    </source>
</evidence>
<evidence type="ECO:0000256" key="10">
    <source>
        <dbReference type="ARBA" id="ARBA00023304"/>
    </source>
</evidence>
<proteinExistence type="inferred from homology"/>
<dbReference type="NCBIfam" id="NF009897">
    <property type="entry name" value="PRK13357.1"/>
    <property type="match status" value="1"/>
</dbReference>
<keyword evidence="19" id="KW-1185">Reference proteome</keyword>
<comment type="catalytic activity">
    <reaction evidence="13 16">
        <text>L-leucine + 2-oxoglutarate = 4-methyl-2-oxopentanoate + L-glutamate</text>
        <dbReference type="Rhea" id="RHEA:18321"/>
        <dbReference type="ChEBI" id="CHEBI:16810"/>
        <dbReference type="ChEBI" id="CHEBI:17865"/>
        <dbReference type="ChEBI" id="CHEBI:29985"/>
        <dbReference type="ChEBI" id="CHEBI:57427"/>
        <dbReference type="EC" id="2.6.1.42"/>
    </reaction>
</comment>
<dbReference type="InterPro" id="IPR033939">
    <property type="entry name" value="BCAT_family"/>
</dbReference>
<comment type="similarity">
    <text evidence="5 14">Belongs to the class-IV pyridoxal-phosphate-dependent aminotransferase family.</text>
</comment>
<comment type="pathway">
    <text evidence="3">Amino-acid biosynthesis; L-valine biosynthesis; L-valine from pyruvate: step 4/4.</text>
</comment>
<dbReference type="InterPro" id="IPR005786">
    <property type="entry name" value="B_amino_transII"/>
</dbReference>
<evidence type="ECO:0000256" key="6">
    <source>
        <dbReference type="ARBA" id="ARBA00022576"/>
    </source>
</evidence>
<organism evidence="18 19">
    <name type="scientific">Micromonospora qiuiae</name>
    <dbReference type="NCBI Taxonomy" id="502268"/>
    <lineage>
        <taxon>Bacteria</taxon>
        <taxon>Bacillati</taxon>
        <taxon>Actinomycetota</taxon>
        <taxon>Actinomycetes</taxon>
        <taxon>Micromonosporales</taxon>
        <taxon>Micromonosporaceae</taxon>
        <taxon>Micromonospora</taxon>
    </lineage>
</organism>
<evidence type="ECO:0000256" key="17">
    <source>
        <dbReference type="SAM" id="MobiDB-lite"/>
    </source>
</evidence>
<keyword evidence="8 16" id="KW-0808">Transferase</keyword>
<dbReference type="GO" id="GO:0008483">
    <property type="term" value="F:transaminase activity"/>
    <property type="evidence" value="ECO:0007669"/>
    <property type="project" value="UniProtKB-KW"/>
</dbReference>
<name>A0ABQ4JIA1_9ACTN</name>
<keyword evidence="9 15" id="KW-0663">Pyridoxal phosphate</keyword>
<dbReference type="RefSeq" id="WP_204036704.1">
    <property type="nucleotide sequence ID" value="NZ_BOPC01000064.1"/>
</dbReference>
<dbReference type="Proteomes" id="UP000653076">
    <property type="component" value="Unassembled WGS sequence"/>
</dbReference>
<dbReference type="EC" id="2.6.1.42" evidence="16"/>
<comment type="caution">
    <text evidence="18">The sequence shown here is derived from an EMBL/GenBank/DDBJ whole genome shotgun (WGS) entry which is preliminary data.</text>
</comment>
<sequence>MTADVDPPVTSAFRRRRSPAPAPPQRVAEILADPGFGRYATDHMVTIDYTPERGWHDAWVRPHEPLSLSPCTKALHYGQAIFEGLKAYRQPDGTIACFRPEANARRFRDSARRLAMPELPEDLFLASLRELAGYDEGWVPEGRGRSLYLRPLMIATSTDLVVGAARDYLYVLVALPSGAYFTGGAAPVTVWLSEEHIRAAPGGTGAAKCAGNYAGTMAAQARAAEQGCDQVVWLDAVERRWVEEMGAMNLFFVFGTGPGARLVTPQLSGSLLPGVTRDSILRLAHDLGHPVEERRVSVEEWQKAALTGELAEVFACGTAAVITPVGTVRHATGGFAVGDSRTGPVTVALRNALTEIHHGISGDPYGWMYRLV</sequence>
<dbReference type="PANTHER" id="PTHR11825">
    <property type="entry name" value="SUBGROUP IIII AMINOTRANSFERASE"/>
    <property type="match status" value="1"/>
</dbReference>
<dbReference type="InterPro" id="IPR001544">
    <property type="entry name" value="Aminotrans_IV"/>
</dbReference>
<evidence type="ECO:0000256" key="2">
    <source>
        <dbReference type="ARBA" id="ARBA00004824"/>
    </source>
</evidence>
<evidence type="ECO:0000256" key="8">
    <source>
        <dbReference type="ARBA" id="ARBA00022679"/>
    </source>
</evidence>
<evidence type="ECO:0000256" key="13">
    <source>
        <dbReference type="ARBA" id="ARBA00049229"/>
    </source>
</evidence>
<evidence type="ECO:0000256" key="16">
    <source>
        <dbReference type="RuleBase" id="RU004517"/>
    </source>
</evidence>
<keyword evidence="7 16" id="KW-0028">Amino-acid biosynthesis</keyword>
<feature type="region of interest" description="Disordered" evidence="17">
    <location>
        <begin position="1"/>
        <end position="24"/>
    </location>
</feature>
<keyword evidence="10 16" id="KW-0100">Branched-chain amino acid biosynthesis</keyword>
<accession>A0ABQ4JIA1</accession>
<evidence type="ECO:0000256" key="14">
    <source>
        <dbReference type="RuleBase" id="RU004106"/>
    </source>
</evidence>
<evidence type="ECO:0000256" key="5">
    <source>
        <dbReference type="ARBA" id="ARBA00009320"/>
    </source>
</evidence>
<dbReference type="InterPro" id="IPR036038">
    <property type="entry name" value="Aminotransferase-like"/>
</dbReference>
<dbReference type="CDD" id="cd01557">
    <property type="entry name" value="BCAT_beta_family"/>
    <property type="match status" value="1"/>
</dbReference>
<evidence type="ECO:0000313" key="18">
    <source>
        <dbReference type="EMBL" id="GIJ29231.1"/>
    </source>
</evidence>
<reference evidence="18 19" key="1">
    <citation type="submission" date="2021-01" db="EMBL/GenBank/DDBJ databases">
        <title>Whole genome shotgun sequence of Verrucosispora qiuiae NBRC 106684.</title>
        <authorList>
            <person name="Komaki H."/>
            <person name="Tamura T."/>
        </authorList>
    </citation>
    <scope>NUCLEOTIDE SEQUENCE [LARGE SCALE GENOMIC DNA]</scope>
    <source>
        <strain evidence="18 19">NBRC 106684</strain>
    </source>
</reference>
<dbReference type="EMBL" id="BOPC01000064">
    <property type="protein sequence ID" value="GIJ29231.1"/>
    <property type="molecule type" value="Genomic_DNA"/>
</dbReference>
<dbReference type="InterPro" id="IPR043132">
    <property type="entry name" value="BCAT-like_C"/>
</dbReference>